<feature type="domain" description="Thioesterase" evidence="3">
    <location>
        <begin position="14"/>
        <end position="93"/>
    </location>
</feature>
<dbReference type="Pfam" id="PF03061">
    <property type="entry name" value="4HBT"/>
    <property type="match status" value="1"/>
</dbReference>
<proteinExistence type="inferred from homology"/>
<organism evidence="4 5">
    <name type="scientific">Aureobasidium namibiae CBS 147.97</name>
    <dbReference type="NCBI Taxonomy" id="1043004"/>
    <lineage>
        <taxon>Eukaryota</taxon>
        <taxon>Fungi</taxon>
        <taxon>Dikarya</taxon>
        <taxon>Ascomycota</taxon>
        <taxon>Pezizomycotina</taxon>
        <taxon>Dothideomycetes</taxon>
        <taxon>Dothideomycetidae</taxon>
        <taxon>Dothideales</taxon>
        <taxon>Saccotheciaceae</taxon>
        <taxon>Aureobasidium</taxon>
    </lineage>
</organism>
<dbReference type="EMBL" id="KL584702">
    <property type="protein sequence ID" value="KEQ78065.1"/>
    <property type="molecule type" value="Genomic_DNA"/>
</dbReference>
<protein>
    <recommendedName>
        <fullName evidence="3">Thioesterase domain-containing protein</fullName>
    </recommendedName>
</protein>
<dbReference type="PANTHER" id="PTHR21660">
    <property type="entry name" value="THIOESTERASE SUPERFAMILY MEMBER-RELATED"/>
    <property type="match status" value="1"/>
</dbReference>
<reference evidence="4 5" key="1">
    <citation type="journal article" date="2014" name="BMC Genomics">
        <title>Genome sequencing of four Aureobasidium pullulans varieties: biotechnological potential, stress tolerance, and description of new species.</title>
        <authorList>
            <person name="Gostin Ar C."/>
            <person name="Ohm R.A."/>
            <person name="Kogej T."/>
            <person name="Sonjak S."/>
            <person name="Turk M."/>
            <person name="Zajc J."/>
            <person name="Zalar P."/>
            <person name="Grube M."/>
            <person name="Sun H."/>
            <person name="Han J."/>
            <person name="Sharma A."/>
            <person name="Chiniquy J."/>
            <person name="Ngan C.Y."/>
            <person name="Lipzen A."/>
            <person name="Barry K."/>
            <person name="Grigoriev I.V."/>
            <person name="Gunde-Cimerman N."/>
        </authorList>
    </citation>
    <scope>NUCLEOTIDE SEQUENCE [LARGE SCALE GENOMIC DNA]</scope>
    <source>
        <strain evidence="4 5">CBS 147.97</strain>
    </source>
</reference>
<dbReference type="SUPFAM" id="SSF54637">
    <property type="entry name" value="Thioesterase/thiol ester dehydrase-isomerase"/>
    <property type="match status" value="1"/>
</dbReference>
<dbReference type="Gene3D" id="3.10.129.10">
    <property type="entry name" value="Hotdog Thioesterase"/>
    <property type="match status" value="1"/>
</dbReference>
<accession>A0A074WXV6</accession>
<name>A0A074WXV6_9PEZI</name>
<dbReference type="GO" id="GO:0047617">
    <property type="term" value="F:fatty acyl-CoA hydrolase activity"/>
    <property type="evidence" value="ECO:0007669"/>
    <property type="project" value="InterPro"/>
</dbReference>
<keyword evidence="2" id="KW-0378">Hydrolase</keyword>
<evidence type="ECO:0000256" key="2">
    <source>
        <dbReference type="ARBA" id="ARBA00022801"/>
    </source>
</evidence>
<comment type="similarity">
    <text evidence="1">Belongs to the thioesterase PaaI family.</text>
</comment>
<gene>
    <name evidence="4" type="ORF">M436DRAFT_36375</name>
</gene>
<dbReference type="GeneID" id="25408610"/>
<dbReference type="InterPro" id="IPR039298">
    <property type="entry name" value="ACOT13"/>
</dbReference>
<dbReference type="OrthoDB" id="2831072at2759"/>
<dbReference type="STRING" id="1043004.A0A074WXV6"/>
<evidence type="ECO:0000256" key="1">
    <source>
        <dbReference type="ARBA" id="ARBA00008324"/>
    </source>
</evidence>
<dbReference type="InterPro" id="IPR006683">
    <property type="entry name" value="Thioestr_dom"/>
</dbReference>
<feature type="non-terminal residue" evidence="4">
    <location>
        <position position="1"/>
    </location>
</feature>
<keyword evidence="5" id="KW-1185">Reference proteome</keyword>
<dbReference type="PANTHER" id="PTHR21660:SF1">
    <property type="entry name" value="ACYL-COENZYME A THIOESTERASE 13"/>
    <property type="match status" value="1"/>
</dbReference>
<dbReference type="RefSeq" id="XP_013431833.1">
    <property type="nucleotide sequence ID" value="XM_013576379.1"/>
</dbReference>
<evidence type="ECO:0000259" key="3">
    <source>
        <dbReference type="Pfam" id="PF03061"/>
    </source>
</evidence>
<dbReference type="AlphaFoldDB" id="A0A074WXV6"/>
<dbReference type="InterPro" id="IPR029069">
    <property type="entry name" value="HotDog_dom_sf"/>
</dbReference>
<evidence type="ECO:0000313" key="5">
    <source>
        <dbReference type="Proteomes" id="UP000027730"/>
    </source>
</evidence>
<sequence length="113" mass="12256">FSFTPPPYYSNPLGNLHGAAHSLIYDNCTTLALAAIAKPGFWMLGGVSRVLDVKYVRACKVGEEVTVECEVVHVGRRQAAIRGVVRDRVGRVCSTCEHDKTNIDPEVEGGAKL</sequence>
<dbReference type="Proteomes" id="UP000027730">
    <property type="component" value="Unassembled WGS sequence"/>
</dbReference>
<dbReference type="HOGENOM" id="CLU_089876_1_2_1"/>
<evidence type="ECO:0000313" key="4">
    <source>
        <dbReference type="EMBL" id="KEQ78065.1"/>
    </source>
</evidence>